<dbReference type="InterPro" id="IPR033162">
    <property type="entry name" value="TBCD"/>
</dbReference>
<dbReference type="OrthoDB" id="430158at2759"/>
<dbReference type="Proteomes" id="UP000186817">
    <property type="component" value="Unassembled WGS sequence"/>
</dbReference>
<evidence type="ECO:0000259" key="2">
    <source>
        <dbReference type="Pfam" id="PF12612"/>
    </source>
</evidence>
<dbReference type="PANTHER" id="PTHR12658:SF0">
    <property type="entry name" value="TUBULIN-SPECIFIC CHAPERONE D"/>
    <property type="match status" value="1"/>
</dbReference>
<evidence type="ECO:0000313" key="3">
    <source>
        <dbReference type="EMBL" id="OLP90179.1"/>
    </source>
</evidence>
<evidence type="ECO:0000313" key="4">
    <source>
        <dbReference type="Proteomes" id="UP000186817"/>
    </source>
</evidence>
<dbReference type="InterPro" id="IPR011989">
    <property type="entry name" value="ARM-like"/>
</dbReference>
<dbReference type="OMA" id="CARHTTE"/>
<dbReference type="Gene3D" id="1.25.10.10">
    <property type="entry name" value="Leucine-rich Repeat Variant"/>
    <property type="match status" value="1"/>
</dbReference>
<name>A0A1Q9D4R2_SYMMI</name>
<dbReference type="InterPro" id="IPR022577">
    <property type="entry name" value="TBCD_C"/>
</dbReference>
<feature type="domain" description="Tubulin-folding cofactor D C-terminal" evidence="2">
    <location>
        <begin position="286"/>
        <end position="505"/>
    </location>
</feature>
<feature type="region of interest" description="Disordered" evidence="1">
    <location>
        <begin position="640"/>
        <end position="661"/>
    </location>
</feature>
<dbReference type="GO" id="GO:0005096">
    <property type="term" value="F:GTPase activator activity"/>
    <property type="evidence" value="ECO:0007669"/>
    <property type="project" value="InterPro"/>
</dbReference>
<sequence>MTQAEAMSLVAMCAAAAPGAGPTAGTVQARHGAVEAVASLVEVLQDKVTSENQTAIRNLVPALEKARAYRGRGGEVVRQAACRLLQKIAATPWPFKDATAVRYLQTVDECARHTTEAIRVVAAEALGVLAATRFKPELCTKCVETYLGGLQKADETIAARRGYTLCLGAMPLSALAERRADVLAALCKEVQGGPLPGGKDQEDPTTRQYAVLSLGCLCIGAALSSEEISLLLSALEAAMGDYATDRRGDVGSWVREAAMEVIVAILEAQRLQDAHPALPDAACTTKLVSLLLQQAVEKIDRLRDRAYGLLCSLLCGRQLGLAYAKRRVLHGEAYDALGLVSAVEDKGAGPARKAWPPAQVELLSGCLQPSETVKSEIAGAGKPEADRTAVFDSLTPLLSAEEYRSSLLLGLVVSVGGITEHTAKEAKRALLRHLASETAQQQVCQELLRIFDTAGFKDAAGEAKRLLAPLLNTTGILLSQDCIPLDFARDIFDRTARAVRNSRDIGRLRASVAVFIGLMKWPGSLRREALALLLQFLGFSFPTVRQATAQALYIRLLEEEGDLDLSADVSQAGYALSQPDNKDVKSAIVKAEAVSEAQELVSTTPWATDDEAMLGAALTEVYAKLQMELPTSGRSILVPKKPQEERPREAQYADLVRENHY</sequence>
<reference evidence="3 4" key="1">
    <citation type="submission" date="2016-02" db="EMBL/GenBank/DDBJ databases">
        <title>Genome analysis of coral dinoflagellate symbionts highlights evolutionary adaptations to a symbiotic lifestyle.</title>
        <authorList>
            <person name="Aranda M."/>
            <person name="Li Y."/>
            <person name="Liew Y.J."/>
            <person name="Baumgarten S."/>
            <person name="Simakov O."/>
            <person name="Wilson M."/>
            <person name="Piel J."/>
            <person name="Ashoor H."/>
            <person name="Bougouffa S."/>
            <person name="Bajic V.B."/>
            <person name="Ryu T."/>
            <person name="Ravasi T."/>
            <person name="Bayer T."/>
            <person name="Micklem G."/>
            <person name="Kim H."/>
            <person name="Bhak J."/>
            <person name="Lajeunesse T.C."/>
            <person name="Voolstra C.R."/>
        </authorList>
    </citation>
    <scope>NUCLEOTIDE SEQUENCE [LARGE SCALE GENOMIC DNA]</scope>
    <source>
        <strain evidence="3 4">CCMP2467</strain>
    </source>
</reference>
<keyword evidence="4" id="KW-1185">Reference proteome</keyword>
<dbReference type="GO" id="GO:0000226">
    <property type="term" value="P:microtubule cytoskeleton organization"/>
    <property type="evidence" value="ECO:0007669"/>
    <property type="project" value="TreeGrafter"/>
</dbReference>
<dbReference type="GO" id="GO:0007021">
    <property type="term" value="P:tubulin complex assembly"/>
    <property type="evidence" value="ECO:0007669"/>
    <property type="project" value="InterPro"/>
</dbReference>
<dbReference type="GO" id="GO:0007023">
    <property type="term" value="P:post-chaperonin tubulin folding pathway"/>
    <property type="evidence" value="ECO:0007669"/>
    <property type="project" value="InterPro"/>
</dbReference>
<organism evidence="3 4">
    <name type="scientific">Symbiodinium microadriaticum</name>
    <name type="common">Dinoflagellate</name>
    <name type="synonym">Zooxanthella microadriatica</name>
    <dbReference type="NCBI Taxonomy" id="2951"/>
    <lineage>
        <taxon>Eukaryota</taxon>
        <taxon>Sar</taxon>
        <taxon>Alveolata</taxon>
        <taxon>Dinophyceae</taxon>
        <taxon>Suessiales</taxon>
        <taxon>Symbiodiniaceae</taxon>
        <taxon>Symbiodinium</taxon>
    </lineage>
</organism>
<accession>A0A1Q9D4R2</accession>
<dbReference type="PANTHER" id="PTHR12658">
    <property type="entry name" value="BETA-TUBULIN COFACTOR D"/>
    <property type="match status" value="1"/>
</dbReference>
<gene>
    <name evidence="3" type="primary">TBCD</name>
    <name evidence="3" type="ORF">AK812_SmicGene28281</name>
</gene>
<dbReference type="InterPro" id="IPR016024">
    <property type="entry name" value="ARM-type_fold"/>
</dbReference>
<protein>
    <submittedName>
        <fullName evidence="3">Tubulin-specific chaperone D</fullName>
    </submittedName>
</protein>
<dbReference type="Pfam" id="PF12612">
    <property type="entry name" value="TFCD_C"/>
    <property type="match status" value="1"/>
</dbReference>
<proteinExistence type="predicted"/>
<evidence type="ECO:0000256" key="1">
    <source>
        <dbReference type="SAM" id="MobiDB-lite"/>
    </source>
</evidence>
<dbReference type="SUPFAM" id="SSF48371">
    <property type="entry name" value="ARM repeat"/>
    <property type="match status" value="1"/>
</dbReference>
<dbReference type="GO" id="GO:0048487">
    <property type="term" value="F:beta-tubulin binding"/>
    <property type="evidence" value="ECO:0007669"/>
    <property type="project" value="InterPro"/>
</dbReference>
<feature type="compositionally biased region" description="Basic and acidic residues" evidence="1">
    <location>
        <begin position="641"/>
        <end position="661"/>
    </location>
</feature>
<dbReference type="AlphaFoldDB" id="A0A1Q9D4R2"/>
<comment type="caution">
    <text evidence="3">The sequence shown here is derived from an EMBL/GenBank/DDBJ whole genome shotgun (WGS) entry which is preliminary data.</text>
</comment>
<dbReference type="EMBL" id="LSRX01000725">
    <property type="protein sequence ID" value="OLP90179.1"/>
    <property type="molecule type" value="Genomic_DNA"/>
</dbReference>